<evidence type="ECO:0000313" key="3">
    <source>
        <dbReference type="Proteomes" id="UP000004080"/>
    </source>
</evidence>
<dbReference type="PATRIC" id="fig|1196324.3.peg.793"/>
<keyword evidence="3" id="KW-1185">Reference proteome</keyword>
<keyword evidence="1" id="KW-0812">Transmembrane</keyword>
<evidence type="ECO:0000256" key="1">
    <source>
        <dbReference type="SAM" id="Phobius"/>
    </source>
</evidence>
<proteinExistence type="predicted"/>
<dbReference type="eggNOG" id="ENOG5033ECS">
    <property type="taxonomic scope" value="Bacteria"/>
</dbReference>
<evidence type="ECO:0008006" key="4">
    <source>
        <dbReference type="Google" id="ProtNLM"/>
    </source>
</evidence>
<dbReference type="Pfam" id="PF19893">
    <property type="entry name" value="DUF6366"/>
    <property type="match status" value="1"/>
</dbReference>
<evidence type="ECO:0000313" key="2">
    <source>
        <dbReference type="EMBL" id="EIT86687.1"/>
    </source>
</evidence>
<comment type="caution">
    <text evidence="2">The sequence shown here is derived from an EMBL/GenBank/DDBJ whole genome shotgun (WGS) entry which is preliminary data.</text>
</comment>
<accession>I8ALB9</accession>
<reference evidence="2 3" key="1">
    <citation type="journal article" date="2012" name="J. Bacteriol.">
        <title>Genome of Bacillus macauensis ZFHKF-1, a Long-Chain-Forming Bacterium.</title>
        <authorList>
            <person name="Cai L."/>
            <person name="Zhang T."/>
        </authorList>
    </citation>
    <scope>NUCLEOTIDE SEQUENCE [LARGE SCALE GENOMIC DNA]</scope>
    <source>
        <strain evidence="2 3">ZFHKF-1</strain>
    </source>
</reference>
<dbReference type="STRING" id="1196324.A374_03914"/>
<name>I8ALB9_9BACL</name>
<keyword evidence="1" id="KW-0472">Membrane</keyword>
<sequence>MIVENEIVYSMHSKETPAEQRERLKQEELKNNPIGSLNEGLKRVEHGNLVDVVGGIGWIGMAILILVVVIGYVLYRLIDLYV</sequence>
<feature type="transmembrane region" description="Helical" evidence="1">
    <location>
        <begin position="55"/>
        <end position="75"/>
    </location>
</feature>
<organism evidence="2 3">
    <name type="scientific">Fictibacillus macauensis ZFHKF-1</name>
    <dbReference type="NCBI Taxonomy" id="1196324"/>
    <lineage>
        <taxon>Bacteria</taxon>
        <taxon>Bacillati</taxon>
        <taxon>Bacillota</taxon>
        <taxon>Bacilli</taxon>
        <taxon>Bacillales</taxon>
        <taxon>Fictibacillaceae</taxon>
        <taxon>Fictibacillus</taxon>
    </lineage>
</organism>
<dbReference type="Proteomes" id="UP000004080">
    <property type="component" value="Unassembled WGS sequence"/>
</dbReference>
<dbReference type="EMBL" id="AKKV01000020">
    <property type="protein sequence ID" value="EIT86687.1"/>
    <property type="molecule type" value="Genomic_DNA"/>
</dbReference>
<protein>
    <recommendedName>
        <fullName evidence="4">Phage capsid protein</fullName>
    </recommendedName>
</protein>
<dbReference type="InterPro" id="IPR045946">
    <property type="entry name" value="DUF6366"/>
</dbReference>
<keyword evidence="1" id="KW-1133">Transmembrane helix</keyword>
<dbReference type="AlphaFoldDB" id="I8ALB9"/>
<gene>
    <name evidence="2" type="ORF">A374_03914</name>
</gene>